<evidence type="ECO:0000313" key="1">
    <source>
        <dbReference type="EMBL" id="MBK9716648.1"/>
    </source>
</evidence>
<dbReference type="InterPro" id="IPR050238">
    <property type="entry name" value="DNA_Rep/Repair_Clamp_Loader"/>
</dbReference>
<dbReference type="Gene3D" id="3.40.50.300">
    <property type="entry name" value="P-loop containing nucleotide triphosphate hydrolases"/>
    <property type="match status" value="1"/>
</dbReference>
<sequence length="383" mass="43368">MLFVEEEKAVSFPKELWSTQLSGQDELLNSINQIVSNGRFPHCSLITGVPGSGQLLFALHISQLLLCHSEAKPCGTCSNCYKVAQMIHPDLHYTFPLHGANEISVNYYDSFRIAVRENPYLNVQHWLSLSNKENKQGNITAKECHSIIERLSLKPYESDKSILILWLPEFLGKESNILLKLLEEPPGHSYILLVTEDAKSILSTIISRTQQFALKPLDEEMIAQKLSKSLNISYEKAMNYALVAEGNYSQAMQMVAEEHSNMLELTKGIFQKAYVSEPLAMMGIVDIVAQMGRDDQKYLFHFMSQILSMSLRSQNGLLKIEAGTNEIMNYVHKLSTSIGLEEIGAIHELIDDSIFGIQRNANMRILLLDFLIQLSKILRKFKK</sequence>
<dbReference type="InterPro" id="IPR027417">
    <property type="entry name" value="P-loop_NTPase"/>
</dbReference>
<dbReference type="SUPFAM" id="SSF52540">
    <property type="entry name" value="P-loop containing nucleoside triphosphate hydrolases"/>
    <property type="match status" value="1"/>
</dbReference>
<dbReference type="PANTHER" id="PTHR11669">
    <property type="entry name" value="REPLICATION FACTOR C / DNA POLYMERASE III GAMMA-TAU SUBUNIT"/>
    <property type="match status" value="1"/>
</dbReference>
<comment type="caution">
    <text evidence="1">The sequence shown here is derived from an EMBL/GenBank/DDBJ whole genome shotgun (WGS) entry which is preliminary data.</text>
</comment>
<dbReference type="Pfam" id="PF13177">
    <property type="entry name" value="DNA_pol3_delta2"/>
    <property type="match status" value="1"/>
</dbReference>
<dbReference type="Proteomes" id="UP000808349">
    <property type="component" value="Unassembled WGS sequence"/>
</dbReference>
<accession>A0A9D7S7I7</accession>
<dbReference type="AlphaFoldDB" id="A0A9D7S7I7"/>
<dbReference type="PANTHER" id="PTHR11669:SF8">
    <property type="entry name" value="DNA POLYMERASE III SUBUNIT DELTA"/>
    <property type="match status" value="1"/>
</dbReference>
<protein>
    <recommendedName>
        <fullName evidence="3">DNA polymerase III subunit delta</fullName>
    </recommendedName>
</protein>
<gene>
    <name evidence="1" type="ORF">IPO85_03860</name>
</gene>
<evidence type="ECO:0000313" key="2">
    <source>
        <dbReference type="Proteomes" id="UP000808349"/>
    </source>
</evidence>
<name>A0A9D7S7I7_9BACT</name>
<proteinExistence type="predicted"/>
<reference evidence="1 2" key="1">
    <citation type="submission" date="2020-10" db="EMBL/GenBank/DDBJ databases">
        <title>Connecting structure to function with the recovery of over 1000 high-quality activated sludge metagenome-assembled genomes encoding full-length rRNA genes using long-read sequencing.</title>
        <authorList>
            <person name="Singleton C.M."/>
            <person name="Petriglieri F."/>
            <person name="Kristensen J.M."/>
            <person name="Kirkegaard R.H."/>
            <person name="Michaelsen T.Y."/>
            <person name="Andersen M.H."/>
            <person name="Karst S.M."/>
            <person name="Dueholm M.S."/>
            <person name="Nielsen P.H."/>
            <person name="Albertsen M."/>
        </authorList>
    </citation>
    <scope>NUCLEOTIDE SEQUENCE [LARGE SCALE GENOMIC DNA]</scope>
    <source>
        <strain evidence="1">Ribe_18-Q3-R11-54_BAT3C.373</strain>
    </source>
</reference>
<dbReference type="EMBL" id="JADKFW010000004">
    <property type="protein sequence ID" value="MBK9716648.1"/>
    <property type="molecule type" value="Genomic_DNA"/>
</dbReference>
<organism evidence="1 2">
    <name type="scientific">Candidatus Defluviibacterium haderslevense</name>
    <dbReference type="NCBI Taxonomy" id="2981993"/>
    <lineage>
        <taxon>Bacteria</taxon>
        <taxon>Pseudomonadati</taxon>
        <taxon>Bacteroidota</taxon>
        <taxon>Saprospiria</taxon>
        <taxon>Saprospirales</taxon>
        <taxon>Saprospiraceae</taxon>
        <taxon>Candidatus Defluviibacterium</taxon>
    </lineage>
</organism>
<evidence type="ECO:0008006" key="3">
    <source>
        <dbReference type="Google" id="ProtNLM"/>
    </source>
</evidence>
<dbReference type="GO" id="GO:0006261">
    <property type="term" value="P:DNA-templated DNA replication"/>
    <property type="evidence" value="ECO:0007669"/>
    <property type="project" value="TreeGrafter"/>
</dbReference>